<proteinExistence type="predicted"/>
<protein>
    <submittedName>
        <fullName evidence="3">Uncharacterized protein</fullName>
    </submittedName>
</protein>
<keyword evidence="2" id="KW-1133">Transmembrane helix</keyword>
<feature type="region of interest" description="Disordered" evidence="1">
    <location>
        <begin position="1"/>
        <end position="91"/>
    </location>
</feature>
<sequence>MASAADKGGIELSDQSIDLELGQSSSTGRQRFSPERSSTAFSSSATVTSLGSISTSRSDFSSTFSSVLSWRPPRSKRTNTGTAPLDDQPKTRLLSDSSISYLPDGDLQECDRGDMGRVSQAFFSALCGTIDDSEMVEQAAQWYFAFLNMKCRDAWSKIIRPVLDCEDKDSSSPSQKDLCTIFRMLRTIVLTKKNTDDVALIDIVDVLYNKDYLRHIEEDLERDLAKILVFTAIGWLTMMYTPSLESDRISLQIIGPPSAQPGGITRSWARDKSMTFTRMKQDLQLADQPLPALLKAFGNILPQSKQPSFSGQITPFASHQRPEELIEASTLCLYNLHNLMEIRIEWVDCLSLHLEYNNKTKVLRVYRFPSFCLLMCCSDTSYLSRLFLDNQILQEFSKSEQNYASSYFREVMLSYRLIFAESKYSHSLYISPKDHVSLSQAVEHDPMLDVICGQSCRDEPSSMIWEAIDAGRTSSRYSTQDFDFLGPRLLLIQKAIDAYHPQGFLPMWYDRRDIHRWWGFWPIFITSGFLLALGLLQATLQVLQLYFTLWPLKN</sequence>
<organism evidence="3 4">
    <name type="scientific">Oculimacula yallundae</name>
    <dbReference type="NCBI Taxonomy" id="86028"/>
    <lineage>
        <taxon>Eukaryota</taxon>
        <taxon>Fungi</taxon>
        <taxon>Dikarya</taxon>
        <taxon>Ascomycota</taxon>
        <taxon>Pezizomycotina</taxon>
        <taxon>Leotiomycetes</taxon>
        <taxon>Helotiales</taxon>
        <taxon>Ploettnerulaceae</taxon>
        <taxon>Oculimacula</taxon>
    </lineage>
</organism>
<reference evidence="3 4" key="1">
    <citation type="journal article" date="2024" name="Commun. Biol.">
        <title>Comparative genomic analysis of thermophilic fungi reveals convergent evolutionary adaptations and gene losses.</title>
        <authorList>
            <person name="Steindorff A.S."/>
            <person name="Aguilar-Pontes M.V."/>
            <person name="Robinson A.J."/>
            <person name="Andreopoulos B."/>
            <person name="LaButti K."/>
            <person name="Kuo A."/>
            <person name="Mondo S."/>
            <person name="Riley R."/>
            <person name="Otillar R."/>
            <person name="Haridas S."/>
            <person name="Lipzen A."/>
            <person name="Grimwood J."/>
            <person name="Schmutz J."/>
            <person name="Clum A."/>
            <person name="Reid I.D."/>
            <person name="Moisan M.C."/>
            <person name="Butler G."/>
            <person name="Nguyen T.T.M."/>
            <person name="Dewar K."/>
            <person name="Conant G."/>
            <person name="Drula E."/>
            <person name="Henrissat B."/>
            <person name="Hansel C."/>
            <person name="Singer S."/>
            <person name="Hutchinson M.I."/>
            <person name="de Vries R.P."/>
            <person name="Natvig D.O."/>
            <person name="Powell A.J."/>
            <person name="Tsang A."/>
            <person name="Grigoriev I.V."/>
        </authorList>
    </citation>
    <scope>NUCLEOTIDE SEQUENCE [LARGE SCALE GENOMIC DNA]</scope>
    <source>
        <strain evidence="3 4">CBS 494.80</strain>
    </source>
</reference>
<keyword evidence="2" id="KW-0812">Transmembrane</keyword>
<keyword evidence="2" id="KW-0472">Membrane</keyword>
<feature type="compositionally biased region" description="Low complexity" evidence="1">
    <location>
        <begin position="37"/>
        <end position="69"/>
    </location>
</feature>
<dbReference type="EMBL" id="JAZHXI010000013">
    <property type="protein sequence ID" value="KAL2064597.1"/>
    <property type="molecule type" value="Genomic_DNA"/>
</dbReference>
<evidence type="ECO:0000256" key="2">
    <source>
        <dbReference type="SAM" id="Phobius"/>
    </source>
</evidence>
<accession>A0ABR4C3S8</accession>
<evidence type="ECO:0000256" key="1">
    <source>
        <dbReference type="SAM" id="MobiDB-lite"/>
    </source>
</evidence>
<keyword evidence="4" id="KW-1185">Reference proteome</keyword>
<dbReference type="Proteomes" id="UP001595075">
    <property type="component" value="Unassembled WGS sequence"/>
</dbReference>
<comment type="caution">
    <text evidence="3">The sequence shown here is derived from an EMBL/GenBank/DDBJ whole genome shotgun (WGS) entry which is preliminary data.</text>
</comment>
<evidence type="ECO:0000313" key="3">
    <source>
        <dbReference type="EMBL" id="KAL2064597.1"/>
    </source>
</evidence>
<evidence type="ECO:0000313" key="4">
    <source>
        <dbReference type="Proteomes" id="UP001595075"/>
    </source>
</evidence>
<feature type="transmembrane region" description="Helical" evidence="2">
    <location>
        <begin position="517"/>
        <end position="540"/>
    </location>
</feature>
<name>A0ABR4C3S8_9HELO</name>
<gene>
    <name evidence="3" type="ORF">VTL71DRAFT_3734</name>
</gene>